<proteinExistence type="predicted"/>
<dbReference type="WBParaSite" id="Bm9223.1">
    <property type="protein sequence ID" value="Bm9223.1"/>
    <property type="gene ID" value="WBGene00229484"/>
</dbReference>
<evidence type="ECO:0000256" key="1">
    <source>
        <dbReference type="SAM" id="Phobius"/>
    </source>
</evidence>
<feature type="transmembrane region" description="Helical" evidence="1">
    <location>
        <begin position="34"/>
        <end position="58"/>
    </location>
</feature>
<dbReference type="EMBL" id="CAAKNF010000192">
    <property type="protein sequence ID" value="VIO91981.1"/>
    <property type="molecule type" value="Genomic_DNA"/>
</dbReference>
<dbReference type="Proteomes" id="UP000006672">
    <property type="component" value="Unassembled WGS sequence"/>
</dbReference>
<dbReference type="RefSeq" id="XP_001895248.1">
    <property type="nucleotide sequence ID" value="XM_001895213.2"/>
</dbReference>
<keyword evidence="4" id="KW-1185">Reference proteome</keyword>
<keyword evidence="1" id="KW-0472">Membrane</keyword>
<evidence type="ECO:0000313" key="2">
    <source>
        <dbReference type="EMBL" id="CDP93249.1"/>
    </source>
</evidence>
<dbReference type="GeneID" id="6098698"/>
<gene>
    <name evidence="2 5 6" type="ORF">Bm9223</name>
    <name evidence="3" type="ORF">BM_BM9223</name>
    <name evidence="2" type="ORF">BM_Bm9223</name>
</gene>
<dbReference type="OrthoDB" id="5871660at2759"/>
<keyword evidence="1" id="KW-0812">Transmembrane</keyword>
<reference evidence="5" key="4">
    <citation type="submission" date="2019-12" db="UniProtKB">
        <authorList>
            <consortium name="WormBaseParasite"/>
        </authorList>
    </citation>
    <scope>IDENTIFICATION</scope>
</reference>
<sequence>MIDFGQFSANNSIRNISVTSLLNFRSCVEAADRYYFWMLVLLILPAVISCCSLAISLITIIHVRRLKSVTEAITSSTHWLARTANRIGLGVSAQKALMEYAKKKNLLKLIPNTGPKISNLSVPQPHNSDEQL</sequence>
<evidence type="ECO:0000313" key="5">
    <source>
        <dbReference type="WBParaSite" id="Bm9223.1"/>
    </source>
</evidence>
<evidence type="ECO:0000313" key="6">
    <source>
        <dbReference type="WormBase" id="Bm9223"/>
    </source>
</evidence>
<dbReference type="FunCoup" id="A0A0K0JYI8">
    <property type="interactions" value="21"/>
</dbReference>
<dbReference type="AlphaFoldDB" id="A0A0K0JYI8"/>
<accession>A0A4E9FF27</accession>
<dbReference type="OMA" id="AHNAIME"/>
<reference evidence="2 4" key="1">
    <citation type="journal article" date="2007" name="Science">
        <title>Draft genome of the filarial nematode parasite Brugia malayi.</title>
        <authorList>
            <person name="Ghedin E."/>
            <person name="Wang S."/>
            <person name="Spiro D."/>
            <person name="Caler E."/>
            <person name="Zhao Q."/>
            <person name="Crabtree J."/>
            <person name="Allen J.E."/>
            <person name="Delcher A.L."/>
            <person name="Guiliano D.B."/>
            <person name="Miranda-Saavedra D."/>
            <person name="Angiuoli S.V."/>
            <person name="Creasy T."/>
            <person name="Amedeo P."/>
            <person name="Haas B."/>
            <person name="El-Sayed N.M."/>
            <person name="Wortman J.R."/>
            <person name="Feldblyum T."/>
            <person name="Tallon L."/>
            <person name="Schatz M."/>
            <person name="Shumway M."/>
            <person name="Koo H."/>
            <person name="Salzberg S.L."/>
            <person name="Schobel S."/>
            <person name="Pertea M."/>
            <person name="Pop M."/>
            <person name="White O."/>
            <person name="Barton G.J."/>
            <person name="Carlow C.K."/>
            <person name="Crawford M.J."/>
            <person name="Daub J."/>
            <person name="Dimmic M.W."/>
            <person name="Estes C.F."/>
            <person name="Foster J.M."/>
            <person name="Ganatra M."/>
            <person name="Gregory W.F."/>
            <person name="Johnson N.M."/>
            <person name="Jin J."/>
            <person name="Komuniecki R."/>
            <person name="Korf I."/>
            <person name="Kumar S."/>
            <person name="Laney S."/>
            <person name="Li B.W."/>
            <person name="Li W."/>
            <person name="Lindblom T.H."/>
            <person name="Lustigman S."/>
            <person name="Ma D."/>
            <person name="Maina C.V."/>
            <person name="Martin D.M."/>
            <person name="McCarter J.P."/>
            <person name="McReynolds L."/>
            <person name="Mitreva M."/>
            <person name="Nutman T.B."/>
            <person name="Parkinson J."/>
            <person name="Peregrin-Alvarez J.M."/>
            <person name="Poole C."/>
            <person name="Ren Q."/>
            <person name="Saunders L."/>
            <person name="Sluder A.E."/>
            <person name="Smith K."/>
            <person name="Stanke M."/>
            <person name="Unnasch T.R."/>
            <person name="Ware J."/>
            <person name="Wei A.D."/>
            <person name="Weil G."/>
            <person name="Williams D.J."/>
            <person name="Zhang Y."/>
            <person name="Williams S.A."/>
            <person name="Fraser-Liggett C."/>
            <person name="Slatko B."/>
            <person name="Blaxter M.L."/>
            <person name="Scott A.L."/>
        </authorList>
    </citation>
    <scope>NUCLEOTIDE SEQUENCE</scope>
    <source>
        <strain evidence="2 4">FR3</strain>
    </source>
</reference>
<dbReference type="WormBase" id="Bm9223">
    <property type="protein sequence ID" value="BM03084"/>
    <property type="gene ID" value="WBGene00229484"/>
</dbReference>
<protein>
    <submittedName>
        <fullName evidence="2 5">Bm9223</fullName>
    </submittedName>
</protein>
<name>A0A0K0JYI8_BRUMA</name>
<dbReference type="CTD" id="6098698"/>
<evidence type="ECO:0000313" key="3">
    <source>
        <dbReference type="EMBL" id="VIO91981.1"/>
    </source>
</evidence>
<reference evidence="3" key="3">
    <citation type="submission" date="2019-04" db="EMBL/GenBank/DDBJ databases">
        <authorList>
            <person name="Howe K."/>
            <person name="Paulini M."/>
            <person name="Williams G."/>
        </authorList>
    </citation>
    <scope>NUCLEOTIDE SEQUENCE [LARGE SCALE GENOMIC DNA]</scope>
    <source>
        <strain evidence="3">FR3</strain>
    </source>
</reference>
<reference evidence="2" key="2">
    <citation type="submission" date="2012-12" db="EMBL/GenBank/DDBJ databases">
        <authorList>
            <person name="Gao Y.W."/>
            <person name="Fan S.T."/>
            <person name="Sun H.T."/>
            <person name="Wang Z."/>
            <person name="Gao X.L."/>
            <person name="Li Y.G."/>
            <person name="Wang T.C."/>
            <person name="Zhang K."/>
            <person name="Xu W.W."/>
            <person name="Yu Z.J."/>
            <person name="Xia X.Z."/>
        </authorList>
    </citation>
    <scope>NUCLEOTIDE SEQUENCE</scope>
    <source>
        <strain evidence="2">FR3</strain>
    </source>
</reference>
<evidence type="ECO:0000313" key="4">
    <source>
        <dbReference type="Proteomes" id="UP000006672"/>
    </source>
</evidence>
<keyword evidence="1" id="KW-1133">Transmembrane helix</keyword>
<dbReference type="STRING" id="6279.A0A0K0JYI8"/>
<dbReference type="KEGG" id="bmy:BM_BM9223"/>
<dbReference type="EMBL" id="LN856867">
    <property type="protein sequence ID" value="CDP93249.1"/>
    <property type="molecule type" value="Genomic_DNA"/>
</dbReference>
<accession>A0A0K0JYI8</accession>
<organism evidence="4 5">
    <name type="scientific">Brugia malayi</name>
    <name type="common">Filarial nematode worm</name>
    <dbReference type="NCBI Taxonomy" id="6279"/>
    <lineage>
        <taxon>Eukaryota</taxon>
        <taxon>Metazoa</taxon>
        <taxon>Ecdysozoa</taxon>
        <taxon>Nematoda</taxon>
        <taxon>Chromadorea</taxon>
        <taxon>Rhabditida</taxon>
        <taxon>Spirurina</taxon>
        <taxon>Spiruromorpha</taxon>
        <taxon>Filarioidea</taxon>
        <taxon>Onchocercidae</taxon>
        <taxon>Brugia</taxon>
    </lineage>
</organism>